<dbReference type="EMBL" id="NHMP01000003">
    <property type="protein sequence ID" value="OXE49748.1"/>
    <property type="molecule type" value="Genomic_DNA"/>
</dbReference>
<sequence length="149" mass="16202">MKTMGRKGILVRKPEGSLVSKKNTANGYYFSHLATMVSIAQNAPTETQSFTRNLRSFLVLCDNMTTEKNDGFVAFIASTPAFENGSGATGPLSFAPSKMKRHTAFQSHKLIKSLLNIPGKQKHKPQRLPILSGFHSAGYSPFAPVASLT</sequence>
<proteinExistence type="predicted"/>
<dbReference type="GeneID" id="78361650"/>
<gene>
    <name evidence="1" type="ORF">ADH67_06370</name>
</gene>
<name>A0A227KP39_9BURK</name>
<evidence type="ECO:0000313" key="2">
    <source>
        <dbReference type="Proteomes" id="UP000214610"/>
    </source>
</evidence>
<dbReference type="Proteomes" id="UP000214610">
    <property type="component" value="Unassembled WGS sequence"/>
</dbReference>
<evidence type="ECO:0000313" key="1">
    <source>
        <dbReference type="EMBL" id="OXE49748.1"/>
    </source>
</evidence>
<reference evidence="2" key="1">
    <citation type="submission" date="2017-05" db="EMBL/GenBank/DDBJ databases">
        <title>Improved OligoMM genomes.</title>
        <authorList>
            <person name="Garzetti D."/>
        </authorList>
    </citation>
    <scope>NUCLEOTIDE SEQUENCE [LARGE SCALE GENOMIC DNA]</scope>
    <source>
        <strain evidence="2">YL45</strain>
    </source>
</reference>
<protein>
    <submittedName>
        <fullName evidence="1">Uncharacterized protein</fullName>
    </submittedName>
</protein>
<organism evidence="1 2">
    <name type="scientific">Turicimonas muris</name>
    <dbReference type="NCBI Taxonomy" id="1796652"/>
    <lineage>
        <taxon>Bacteria</taxon>
        <taxon>Pseudomonadati</taxon>
        <taxon>Pseudomonadota</taxon>
        <taxon>Betaproteobacteria</taxon>
        <taxon>Burkholderiales</taxon>
        <taxon>Sutterellaceae</taxon>
        <taxon>Turicimonas</taxon>
    </lineage>
</organism>
<dbReference type="RefSeq" id="WP_066593224.1">
    <property type="nucleotide sequence ID" value="NZ_CAJTBZ010000004.1"/>
</dbReference>
<accession>A0A227KP39</accession>
<dbReference type="AlphaFoldDB" id="A0A227KP39"/>
<keyword evidence="2" id="KW-1185">Reference proteome</keyword>
<comment type="caution">
    <text evidence="1">The sequence shown here is derived from an EMBL/GenBank/DDBJ whole genome shotgun (WGS) entry which is preliminary data.</text>
</comment>